<sequence>MCELPTCHTILSSSGSAHQGQMTLKIQQKLMVMLSVSHLNIQTFILFLNNPTNWNLHRVFLVPPRLTVVVCLCLPLQRSVNYLMGSSFLCVCLINEQTRT</sequence>
<organism evidence="1 2">
    <name type="scientific">Helianthus annuus</name>
    <name type="common">Common sunflower</name>
    <dbReference type="NCBI Taxonomy" id="4232"/>
    <lineage>
        <taxon>Eukaryota</taxon>
        <taxon>Viridiplantae</taxon>
        <taxon>Streptophyta</taxon>
        <taxon>Embryophyta</taxon>
        <taxon>Tracheophyta</taxon>
        <taxon>Spermatophyta</taxon>
        <taxon>Magnoliopsida</taxon>
        <taxon>eudicotyledons</taxon>
        <taxon>Gunneridae</taxon>
        <taxon>Pentapetalae</taxon>
        <taxon>asterids</taxon>
        <taxon>campanulids</taxon>
        <taxon>Asterales</taxon>
        <taxon>Asteraceae</taxon>
        <taxon>Asteroideae</taxon>
        <taxon>Heliantheae alliance</taxon>
        <taxon>Heliantheae</taxon>
        <taxon>Helianthus</taxon>
    </lineage>
</organism>
<dbReference type="Gramene" id="mRNA:HanXRQr2_Chr10g0430121">
    <property type="protein sequence ID" value="CDS:HanXRQr2_Chr10g0430121.1"/>
    <property type="gene ID" value="HanXRQr2_Chr10g0430121"/>
</dbReference>
<dbReference type="AlphaFoldDB" id="A0A9K3HW33"/>
<reference evidence="1" key="2">
    <citation type="submission" date="2020-06" db="EMBL/GenBank/DDBJ databases">
        <title>Helianthus annuus Genome sequencing and assembly Release 2.</title>
        <authorList>
            <person name="Gouzy J."/>
            <person name="Langlade N."/>
            <person name="Munos S."/>
        </authorList>
    </citation>
    <scope>NUCLEOTIDE SEQUENCE</scope>
    <source>
        <tissue evidence="1">Leaves</tissue>
    </source>
</reference>
<accession>A0A9K3HW33</accession>
<evidence type="ECO:0000313" key="1">
    <source>
        <dbReference type="EMBL" id="KAF5785567.1"/>
    </source>
</evidence>
<comment type="caution">
    <text evidence="1">The sequence shown here is derived from an EMBL/GenBank/DDBJ whole genome shotgun (WGS) entry which is preliminary data.</text>
</comment>
<evidence type="ECO:0000313" key="2">
    <source>
        <dbReference type="Proteomes" id="UP000215914"/>
    </source>
</evidence>
<protein>
    <submittedName>
        <fullName evidence="1">Uncharacterized protein</fullName>
    </submittedName>
</protein>
<keyword evidence="2" id="KW-1185">Reference proteome</keyword>
<name>A0A9K3HW33_HELAN</name>
<dbReference type="Proteomes" id="UP000215914">
    <property type="component" value="Unassembled WGS sequence"/>
</dbReference>
<dbReference type="EMBL" id="MNCJ02000325">
    <property type="protein sequence ID" value="KAF5785567.1"/>
    <property type="molecule type" value="Genomic_DNA"/>
</dbReference>
<reference evidence="1" key="1">
    <citation type="journal article" date="2017" name="Nature">
        <title>The sunflower genome provides insights into oil metabolism, flowering and Asterid evolution.</title>
        <authorList>
            <person name="Badouin H."/>
            <person name="Gouzy J."/>
            <person name="Grassa C.J."/>
            <person name="Murat F."/>
            <person name="Staton S.E."/>
            <person name="Cottret L."/>
            <person name="Lelandais-Briere C."/>
            <person name="Owens G.L."/>
            <person name="Carrere S."/>
            <person name="Mayjonade B."/>
            <person name="Legrand L."/>
            <person name="Gill N."/>
            <person name="Kane N.C."/>
            <person name="Bowers J.E."/>
            <person name="Hubner S."/>
            <person name="Bellec A."/>
            <person name="Berard A."/>
            <person name="Berges H."/>
            <person name="Blanchet N."/>
            <person name="Boniface M.C."/>
            <person name="Brunel D."/>
            <person name="Catrice O."/>
            <person name="Chaidir N."/>
            <person name="Claudel C."/>
            <person name="Donnadieu C."/>
            <person name="Faraut T."/>
            <person name="Fievet G."/>
            <person name="Helmstetter N."/>
            <person name="King M."/>
            <person name="Knapp S.J."/>
            <person name="Lai Z."/>
            <person name="Le Paslier M.C."/>
            <person name="Lippi Y."/>
            <person name="Lorenzon L."/>
            <person name="Mandel J.R."/>
            <person name="Marage G."/>
            <person name="Marchand G."/>
            <person name="Marquand E."/>
            <person name="Bret-Mestries E."/>
            <person name="Morien E."/>
            <person name="Nambeesan S."/>
            <person name="Nguyen T."/>
            <person name="Pegot-Espagnet P."/>
            <person name="Pouilly N."/>
            <person name="Raftis F."/>
            <person name="Sallet E."/>
            <person name="Schiex T."/>
            <person name="Thomas J."/>
            <person name="Vandecasteele C."/>
            <person name="Vares D."/>
            <person name="Vear F."/>
            <person name="Vautrin S."/>
            <person name="Crespi M."/>
            <person name="Mangin B."/>
            <person name="Burke J.M."/>
            <person name="Salse J."/>
            <person name="Munos S."/>
            <person name="Vincourt P."/>
            <person name="Rieseberg L.H."/>
            <person name="Langlade N.B."/>
        </authorList>
    </citation>
    <scope>NUCLEOTIDE SEQUENCE</scope>
    <source>
        <tissue evidence="1">Leaves</tissue>
    </source>
</reference>
<gene>
    <name evidence="1" type="ORF">HanXRQr2_Chr10g0430121</name>
</gene>
<proteinExistence type="predicted"/>